<dbReference type="CDD" id="cd07041">
    <property type="entry name" value="STAS_RsbR_RsbS_like"/>
    <property type="match status" value="1"/>
</dbReference>
<evidence type="ECO:0000313" key="4">
    <source>
        <dbReference type="Proteomes" id="UP000284416"/>
    </source>
</evidence>
<dbReference type="PANTHER" id="PTHR33745:SF3">
    <property type="entry name" value="RSBT CO-ANTAGONIST PROTEIN RSBRC"/>
    <property type="match status" value="1"/>
</dbReference>
<dbReference type="Proteomes" id="UP000284416">
    <property type="component" value="Unassembled WGS sequence"/>
</dbReference>
<dbReference type="SUPFAM" id="SSF52091">
    <property type="entry name" value="SpoIIaa-like"/>
    <property type="match status" value="1"/>
</dbReference>
<name>A0A417YS02_9BACI</name>
<feature type="domain" description="STAS" evidence="2">
    <location>
        <begin position="161"/>
        <end position="272"/>
    </location>
</feature>
<dbReference type="AlphaFoldDB" id="A0A417YS02"/>
<dbReference type="InterPro" id="IPR051932">
    <property type="entry name" value="Bact_StressResp_Reg"/>
</dbReference>
<dbReference type="InterPro" id="IPR002645">
    <property type="entry name" value="STAS_dom"/>
</dbReference>
<gene>
    <name evidence="3" type="ORF">D1B31_14935</name>
</gene>
<dbReference type="RefSeq" id="WP_118921770.1">
    <property type="nucleotide sequence ID" value="NZ_QWEG01000009.1"/>
</dbReference>
<dbReference type="Pfam" id="PF01740">
    <property type="entry name" value="STAS"/>
    <property type="match status" value="1"/>
</dbReference>
<keyword evidence="1" id="KW-0597">Phosphoprotein</keyword>
<accession>A0A417YS02</accession>
<dbReference type="EMBL" id="QWEG01000009">
    <property type="protein sequence ID" value="RHW38072.1"/>
    <property type="molecule type" value="Genomic_DNA"/>
</dbReference>
<protein>
    <submittedName>
        <fullName evidence="3">STAS domain-containing protein</fullName>
    </submittedName>
</protein>
<dbReference type="InterPro" id="IPR036513">
    <property type="entry name" value="STAS_dom_sf"/>
</dbReference>
<proteinExistence type="predicted"/>
<dbReference type="OrthoDB" id="2959930at2"/>
<comment type="caution">
    <text evidence="3">The sequence shown here is derived from an EMBL/GenBank/DDBJ whole genome shotgun (WGS) entry which is preliminary data.</text>
</comment>
<evidence type="ECO:0000256" key="1">
    <source>
        <dbReference type="ARBA" id="ARBA00022553"/>
    </source>
</evidence>
<sequence length="275" mass="31152">MEIEQLKTYLSKRMEENSATITNDLIAKMQAFYDFRFFSEEVKKRTETVFEELVKIVLGGLKEKDVKESAFKWGELIGTRSIENNGDLGNTIKGVTIYKNVIWSFLLQEGEKVQIHQEDLLEVIMEIDHIFNMMVHGFSTAFTNNAEKLLQETRELYLKISVPIVPLSPKVAVLPLIGEINEMRSETLIVDSLDTCVKKRIETLVIDLSGVHDVDLIGIEVLFKLIGSLKLLGVKPIITGMKGDLSQTFIHLGIKLEGISIFSNLEQALKGLKFY</sequence>
<dbReference type="Gene3D" id="3.30.750.24">
    <property type="entry name" value="STAS domain"/>
    <property type="match status" value="1"/>
</dbReference>
<dbReference type="PANTHER" id="PTHR33745">
    <property type="entry name" value="RSBT ANTAGONIST PROTEIN RSBS-RELATED"/>
    <property type="match status" value="1"/>
</dbReference>
<evidence type="ECO:0000313" key="3">
    <source>
        <dbReference type="EMBL" id="RHW38072.1"/>
    </source>
</evidence>
<keyword evidence="4" id="KW-1185">Reference proteome</keyword>
<evidence type="ECO:0000259" key="2">
    <source>
        <dbReference type="PROSITE" id="PS50801"/>
    </source>
</evidence>
<reference evidence="3 4" key="1">
    <citation type="journal article" date="2017" name="Int. J. Syst. Evol. Microbiol.">
        <title>Bacillus notoginsengisoli sp. nov., a novel bacterium isolated from the rhizosphere of Panax notoginseng.</title>
        <authorList>
            <person name="Zhang M.Y."/>
            <person name="Cheng J."/>
            <person name="Cai Y."/>
            <person name="Zhang T.Y."/>
            <person name="Wu Y.Y."/>
            <person name="Manikprabhu D."/>
            <person name="Li W.J."/>
            <person name="Zhang Y.X."/>
        </authorList>
    </citation>
    <scope>NUCLEOTIDE SEQUENCE [LARGE SCALE GENOMIC DNA]</scope>
    <source>
        <strain evidence="3 4">JCM 30743</strain>
    </source>
</reference>
<dbReference type="PROSITE" id="PS50801">
    <property type="entry name" value="STAS"/>
    <property type="match status" value="1"/>
</dbReference>
<organism evidence="3 4">
    <name type="scientific">Neobacillus notoginsengisoli</name>
    <dbReference type="NCBI Taxonomy" id="1578198"/>
    <lineage>
        <taxon>Bacteria</taxon>
        <taxon>Bacillati</taxon>
        <taxon>Bacillota</taxon>
        <taxon>Bacilli</taxon>
        <taxon>Bacillales</taxon>
        <taxon>Bacillaceae</taxon>
        <taxon>Neobacillus</taxon>
    </lineage>
</organism>